<sequence length="42" mass="4961">MYHMPFGDCLSREIGILKVLEAWAWIQLLLFKCGYVRGIYLI</sequence>
<organism evidence="1">
    <name type="scientific">Arundo donax</name>
    <name type="common">Giant reed</name>
    <name type="synonym">Donax arundinaceus</name>
    <dbReference type="NCBI Taxonomy" id="35708"/>
    <lineage>
        <taxon>Eukaryota</taxon>
        <taxon>Viridiplantae</taxon>
        <taxon>Streptophyta</taxon>
        <taxon>Embryophyta</taxon>
        <taxon>Tracheophyta</taxon>
        <taxon>Spermatophyta</taxon>
        <taxon>Magnoliopsida</taxon>
        <taxon>Liliopsida</taxon>
        <taxon>Poales</taxon>
        <taxon>Poaceae</taxon>
        <taxon>PACMAD clade</taxon>
        <taxon>Arundinoideae</taxon>
        <taxon>Arundineae</taxon>
        <taxon>Arundo</taxon>
    </lineage>
</organism>
<protein>
    <submittedName>
        <fullName evidence="1">Uncharacterized protein</fullName>
    </submittedName>
</protein>
<reference evidence="1" key="1">
    <citation type="submission" date="2014-09" db="EMBL/GenBank/DDBJ databases">
        <authorList>
            <person name="Magalhaes I.L.F."/>
            <person name="Oliveira U."/>
            <person name="Santos F.R."/>
            <person name="Vidigal T.H.D.A."/>
            <person name="Brescovit A.D."/>
            <person name="Santos A.J."/>
        </authorList>
    </citation>
    <scope>NUCLEOTIDE SEQUENCE</scope>
    <source>
        <tissue evidence="1">Shoot tissue taken approximately 20 cm above the soil surface</tissue>
    </source>
</reference>
<reference evidence="1" key="2">
    <citation type="journal article" date="2015" name="Data Brief">
        <title>Shoot transcriptome of the giant reed, Arundo donax.</title>
        <authorList>
            <person name="Barrero R.A."/>
            <person name="Guerrero F.D."/>
            <person name="Moolhuijzen P."/>
            <person name="Goolsby J.A."/>
            <person name="Tidwell J."/>
            <person name="Bellgard S.E."/>
            <person name="Bellgard M.I."/>
        </authorList>
    </citation>
    <scope>NUCLEOTIDE SEQUENCE</scope>
    <source>
        <tissue evidence="1">Shoot tissue taken approximately 20 cm above the soil surface</tissue>
    </source>
</reference>
<dbReference type="AlphaFoldDB" id="A0A0A9C035"/>
<accession>A0A0A9C035</accession>
<name>A0A0A9C035_ARUDO</name>
<evidence type="ECO:0000313" key="1">
    <source>
        <dbReference type="EMBL" id="JAD69609.1"/>
    </source>
</evidence>
<dbReference type="EMBL" id="GBRH01228286">
    <property type="protein sequence ID" value="JAD69609.1"/>
    <property type="molecule type" value="Transcribed_RNA"/>
</dbReference>
<proteinExistence type="predicted"/>